<sequence length="106" mass="11911">MENCTSTGVPKWSQFSPLKIDLWDIVQEGYGDPQDEDEDSKKRAGKQIKEYKENDKQNASALRIIQQAVSKSIYPRIYGMSCVNNFKVLKSRSPSGDKVYGASSTT</sequence>
<protein>
    <submittedName>
        <fullName evidence="1">Uncharacterized protein</fullName>
    </submittedName>
</protein>
<reference evidence="1 2" key="1">
    <citation type="submission" date="2024-04" db="EMBL/GenBank/DDBJ databases">
        <authorList>
            <person name="Fracassetti M."/>
        </authorList>
    </citation>
    <scope>NUCLEOTIDE SEQUENCE [LARGE SCALE GENOMIC DNA]</scope>
</reference>
<gene>
    <name evidence="1" type="ORF">LTRI10_LOCUS41679</name>
</gene>
<evidence type="ECO:0000313" key="1">
    <source>
        <dbReference type="EMBL" id="CAL1401633.1"/>
    </source>
</evidence>
<keyword evidence="2" id="KW-1185">Reference proteome</keyword>
<evidence type="ECO:0000313" key="2">
    <source>
        <dbReference type="Proteomes" id="UP001497516"/>
    </source>
</evidence>
<proteinExistence type="predicted"/>
<dbReference type="AlphaFoldDB" id="A0AAV2FVQ7"/>
<name>A0AAV2FVQ7_9ROSI</name>
<accession>A0AAV2FVQ7</accession>
<dbReference type="EMBL" id="OZ034820">
    <property type="protein sequence ID" value="CAL1401633.1"/>
    <property type="molecule type" value="Genomic_DNA"/>
</dbReference>
<dbReference type="Proteomes" id="UP001497516">
    <property type="component" value="Chromosome 7"/>
</dbReference>
<organism evidence="1 2">
    <name type="scientific">Linum trigynum</name>
    <dbReference type="NCBI Taxonomy" id="586398"/>
    <lineage>
        <taxon>Eukaryota</taxon>
        <taxon>Viridiplantae</taxon>
        <taxon>Streptophyta</taxon>
        <taxon>Embryophyta</taxon>
        <taxon>Tracheophyta</taxon>
        <taxon>Spermatophyta</taxon>
        <taxon>Magnoliopsida</taxon>
        <taxon>eudicotyledons</taxon>
        <taxon>Gunneridae</taxon>
        <taxon>Pentapetalae</taxon>
        <taxon>rosids</taxon>
        <taxon>fabids</taxon>
        <taxon>Malpighiales</taxon>
        <taxon>Linaceae</taxon>
        <taxon>Linum</taxon>
    </lineage>
</organism>